<keyword evidence="2 5" id="KW-0808">Transferase</keyword>
<evidence type="ECO:0000256" key="3">
    <source>
        <dbReference type="ARBA" id="ARBA00023315"/>
    </source>
</evidence>
<dbReference type="InterPro" id="IPR050500">
    <property type="entry name" value="Phos_Acetyltrans/Butyryltrans"/>
</dbReference>
<dbReference type="Proteomes" id="UP000294567">
    <property type="component" value="Unassembled WGS sequence"/>
</dbReference>
<keyword evidence="3" id="KW-0012">Acyltransferase</keyword>
<dbReference type="PIRSF" id="PIRSF000428">
    <property type="entry name" value="P_Ac_trans"/>
    <property type="match status" value="1"/>
</dbReference>
<dbReference type="GO" id="GO:0019605">
    <property type="term" value="P:butyrate metabolic process"/>
    <property type="evidence" value="ECO:0007669"/>
    <property type="project" value="InterPro"/>
</dbReference>
<evidence type="ECO:0000313" key="5">
    <source>
        <dbReference type="EMBL" id="TCS86637.1"/>
    </source>
</evidence>
<sequence length="300" mass="32270">MLKSFEELIDLAKSKEPKKIAVAVAEDKEVLGAVKACKDLNIVDPILVGDESKIKKIAEEIGFDLSDVKVIDEKDGVEASRIATKLVNEEKADILMKGLIDTSIIMKQVLDKEIGLRTGKIISHVAVFDVETYHKIFFVTDAAMNISPNLEQKKEIIENAVELAHSLGIENPKVAVIGAKEKVSPKMEATIHAKELTDMCKRGEITGCIVEGPFALDNAMSKEAALHKGIDSTVAGDADILLVPNIEAGNVLYKSLTILAKAKTAGIILGAKAPIVLTSRADDQEAKMHSIALGVLLASR</sequence>
<evidence type="ECO:0000313" key="6">
    <source>
        <dbReference type="Proteomes" id="UP000294567"/>
    </source>
</evidence>
<comment type="similarity">
    <text evidence="1">Belongs to the phosphate acetyltransferase and butyryltransferase family.</text>
</comment>
<protein>
    <submittedName>
        <fullName evidence="5">Phosphate butyryltransferase</fullName>
    </submittedName>
</protein>
<feature type="domain" description="Phosphate acetyl/butaryl transferase" evidence="4">
    <location>
        <begin position="79"/>
        <end position="293"/>
    </location>
</feature>
<proteinExistence type="inferred from homology"/>
<evidence type="ECO:0000256" key="1">
    <source>
        <dbReference type="ARBA" id="ARBA00005656"/>
    </source>
</evidence>
<dbReference type="NCBIfam" id="NF006045">
    <property type="entry name" value="PRK08190.1"/>
    <property type="match status" value="1"/>
</dbReference>
<accession>A0A4R3KQP9</accession>
<comment type="caution">
    <text evidence="5">The sequence shown here is derived from an EMBL/GenBank/DDBJ whole genome shotgun (WGS) entry which is preliminary data.</text>
</comment>
<dbReference type="PANTHER" id="PTHR43356">
    <property type="entry name" value="PHOSPHATE ACETYLTRANSFERASE"/>
    <property type="match status" value="1"/>
</dbReference>
<dbReference type="SUPFAM" id="SSF53659">
    <property type="entry name" value="Isocitrate/Isopropylmalate dehydrogenase-like"/>
    <property type="match status" value="1"/>
</dbReference>
<gene>
    <name evidence="5" type="ORF">EDD65_11431</name>
</gene>
<dbReference type="InterPro" id="IPR014079">
    <property type="entry name" value="Phosphate_butyryltransferase"/>
</dbReference>
<dbReference type="InterPro" id="IPR012147">
    <property type="entry name" value="P_Ac_Bu_trans"/>
</dbReference>
<keyword evidence="6" id="KW-1185">Reference proteome</keyword>
<dbReference type="NCBIfam" id="TIGR02706">
    <property type="entry name" value="P_butyryltrans"/>
    <property type="match status" value="1"/>
</dbReference>
<dbReference type="Gene3D" id="3.40.718.10">
    <property type="entry name" value="Isopropylmalate Dehydrogenase"/>
    <property type="match status" value="1"/>
</dbReference>
<evidence type="ECO:0000256" key="2">
    <source>
        <dbReference type="ARBA" id="ARBA00022679"/>
    </source>
</evidence>
<dbReference type="EMBL" id="SMAE01000014">
    <property type="protein sequence ID" value="TCS86637.1"/>
    <property type="molecule type" value="Genomic_DNA"/>
</dbReference>
<name>A0A4R3KQP9_9FIRM</name>
<organism evidence="5 6">
    <name type="scientific">Keratinibaculum paraultunense</name>
    <dbReference type="NCBI Taxonomy" id="1278232"/>
    <lineage>
        <taxon>Bacteria</taxon>
        <taxon>Bacillati</taxon>
        <taxon>Bacillota</taxon>
        <taxon>Tissierellia</taxon>
        <taxon>Tissierellales</taxon>
        <taxon>Tepidimicrobiaceae</taxon>
        <taxon>Keratinibaculum</taxon>
    </lineage>
</organism>
<reference evidence="5 6" key="1">
    <citation type="submission" date="2019-03" db="EMBL/GenBank/DDBJ databases">
        <title>Genomic Encyclopedia of Type Strains, Phase IV (KMG-IV): sequencing the most valuable type-strain genomes for metagenomic binning, comparative biology and taxonomic classification.</title>
        <authorList>
            <person name="Goeker M."/>
        </authorList>
    </citation>
    <scope>NUCLEOTIDE SEQUENCE [LARGE SCALE GENOMIC DNA]</scope>
    <source>
        <strain evidence="5 6">DSM 26752</strain>
    </source>
</reference>
<dbReference type="RefSeq" id="WP_132029458.1">
    <property type="nucleotide sequence ID" value="NZ_CP068564.1"/>
</dbReference>
<dbReference type="OrthoDB" id="9774179at2"/>
<dbReference type="GO" id="GO:0050182">
    <property type="term" value="F:phosphate butyryltransferase activity"/>
    <property type="evidence" value="ECO:0007669"/>
    <property type="project" value="InterPro"/>
</dbReference>
<dbReference type="InterPro" id="IPR002505">
    <property type="entry name" value="PTA_PTB"/>
</dbReference>
<dbReference type="Pfam" id="PF01515">
    <property type="entry name" value="PTA_PTB"/>
    <property type="match status" value="2"/>
</dbReference>
<dbReference type="NCBIfam" id="NF004472">
    <property type="entry name" value="PRK05805.1"/>
    <property type="match status" value="1"/>
</dbReference>
<evidence type="ECO:0000259" key="4">
    <source>
        <dbReference type="Pfam" id="PF01515"/>
    </source>
</evidence>
<feature type="domain" description="Phosphate acetyl/butaryl transferase" evidence="4">
    <location>
        <begin position="6"/>
        <end position="75"/>
    </location>
</feature>
<dbReference type="AlphaFoldDB" id="A0A4R3KQP9"/>
<dbReference type="PANTHER" id="PTHR43356:SF2">
    <property type="entry name" value="PHOSPHATE ACETYLTRANSFERASE"/>
    <property type="match status" value="1"/>
</dbReference>